<feature type="region of interest" description="Disordered" evidence="1">
    <location>
        <begin position="1"/>
        <end position="27"/>
    </location>
</feature>
<evidence type="ECO:0000313" key="3">
    <source>
        <dbReference type="EMBL" id="GBF89542.1"/>
    </source>
</evidence>
<dbReference type="PROSITE" id="PS50181">
    <property type="entry name" value="FBOX"/>
    <property type="match status" value="1"/>
</dbReference>
<name>A0A2V0NSA6_9CHLO</name>
<keyword evidence="4" id="KW-1185">Reference proteome</keyword>
<comment type="caution">
    <text evidence="3">The sequence shown here is derived from an EMBL/GenBank/DDBJ whole genome shotgun (WGS) entry which is preliminary data.</text>
</comment>
<dbReference type="PANTHER" id="PTHR12874:SF9">
    <property type="entry name" value="F-BOX ONLY PROTEIN 48"/>
    <property type="match status" value="1"/>
</dbReference>
<accession>A0A2V0NSA6</accession>
<evidence type="ECO:0000313" key="4">
    <source>
        <dbReference type="Proteomes" id="UP000247498"/>
    </source>
</evidence>
<dbReference type="AlphaFoldDB" id="A0A2V0NSA6"/>
<dbReference type="InParanoid" id="A0A2V0NSA6"/>
<dbReference type="OrthoDB" id="537270at2759"/>
<dbReference type="GO" id="GO:0031146">
    <property type="term" value="P:SCF-dependent proteasomal ubiquitin-dependent protein catabolic process"/>
    <property type="evidence" value="ECO:0007669"/>
    <property type="project" value="TreeGrafter"/>
</dbReference>
<dbReference type="Gene3D" id="1.20.1280.50">
    <property type="match status" value="1"/>
</dbReference>
<dbReference type="Pfam" id="PF12937">
    <property type="entry name" value="F-box-like"/>
    <property type="match status" value="1"/>
</dbReference>
<feature type="domain" description="F-box" evidence="2">
    <location>
        <begin position="21"/>
        <end position="67"/>
    </location>
</feature>
<dbReference type="InterPro" id="IPR036047">
    <property type="entry name" value="F-box-like_dom_sf"/>
</dbReference>
<dbReference type="Proteomes" id="UP000247498">
    <property type="component" value="Unassembled WGS sequence"/>
</dbReference>
<dbReference type="PANTHER" id="PTHR12874">
    <property type="entry name" value="F-BOX ONLY PROTEIN 48-RELATED"/>
    <property type="match status" value="1"/>
</dbReference>
<dbReference type="EMBL" id="BDRX01000011">
    <property type="protein sequence ID" value="GBF89542.1"/>
    <property type="molecule type" value="Genomic_DNA"/>
</dbReference>
<sequence>MGCTADPAVGLQQEAQPTPSGRGLSDLPEETLMNIMRHLDAADLAALLVQDRRLRALAGDGALWQALAHKRWPGCSPDHYGGDYPLLFRSRASLPSDLVRSADRFHALTRKAAGAGAGGALRLNTATLRSPAGPGTGGGSSSNSSSGGGSNSSSSGGGGGGAAAPGSPSKNVYGLPSAPHCNITGMVFEQAMQAAFSFGVALASASPPRAGAGATAGAGAAAAAAAPPCAACGGKLPAAAAAARELDRFRGDAAWWLGARSEAVVRFVRRAAEALREHDVWAGGFSNWPDVPWRRSALQFVLDLALGPASGVCVSVTERLQREAALLDHAIRSLRGDACHLDLRRPYGVPQSHWWFHMGQGLR</sequence>
<dbReference type="InterPro" id="IPR001810">
    <property type="entry name" value="F-box_dom"/>
</dbReference>
<feature type="region of interest" description="Disordered" evidence="1">
    <location>
        <begin position="126"/>
        <end position="166"/>
    </location>
</feature>
<feature type="compositionally biased region" description="Gly residues" evidence="1">
    <location>
        <begin position="134"/>
        <end position="163"/>
    </location>
</feature>
<organism evidence="3 4">
    <name type="scientific">Raphidocelis subcapitata</name>
    <dbReference type="NCBI Taxonomy" id="307507"/>
    <lineage>
        <taxon>Eukaryota</taxon>
        <taxon>Viridiplantae</taxon>
        <taxon>Chlorophyta</taxon>
        <taxon>core chlorophytes</taxon>
        <taxon>Chlorophyceae</taxon>
        <taxon>CS clade</taxon>
        <taxon>Sphaeropleales</taxon>
        <taxon>Selenastraceae</taxon>
        <taxon>Raphidocelis</taxon>
    </lineage>
</organism>
<proteinExistence type="predicted"/>
<evidence type="ECO:0000256" key="1">
    <source>
        <dbReference type="SAM" id="MobiDB-lite"/>
    </source>
</evidence>
<dbReference type="SUPFAM" id="SSF81383">
    <property type="entry name" value="F-box domain"/>
    <property type="match status" value="1"/>
</dbReference>
<dbReference type="GO" id="GO:0019005">
    <property type="term" value="C:SCF ubiquitin ligase complex"/>
    <property type="evidence" value="ECO:0007669"/>
    <property type="project" value="TreeGrafter"/>
</dbReference>
<reference evidence="3 4" key="1">
    <citation type="journal article" date="2018" name="Sci. Rep.">
        <title>Raphidocelis subcapitata (=Pseudokirchneriella subcapitata) provides an insight into genome evolution and environmental adaptations in the Sphaeropleales.</title>
        <authorList>
            <person name="Suzuki S."/>
            <person name="Yamaguchi H."/>
            <person name="Nakajima N."/>
            <person name="Kawachi M."/>
        </authorList>
    </citation>
    <scope>NUCLEOTIDE SEQUENCE [LARGE SCALE GENOMIC DNA]</scope>
    <source>
        <strain evidence="3 4">NIES-35</strain>
    </source>
</reference>
<evidence type="ECO:0000259" key="2">
    <source>
        <dbReference type="PROSITE" id="PS50181"/>
    </source>
</evidence>
<dbReference type="GO" id="GO:0005737">
    <property type="term" value="C:cytoplasm"/>
    <property type="evidence" value="ECO:0007669"/>
    <property type="project" value="TreeGrafter"/>
</dbReference>
<protein>
    <recommendedName>
        <fullName evidence="2">F-box domain-containing protein</fullName>
    </recommendedName>
</protein>
<gene>
    <name evidence="3" type="ORF">Rsub_02260</name>
</gene>